<dbReference type="SUPFAM" id="SSF50249">
    <property type="entry name" value="Nucleic acid-binding proteins"/>
    <property type="match status" value="1"/>
</dbReference>
<organism evidence="5 6">
    <name type="scientific">Thiobacter aerophilum</name>
    <dbReference type="NCBI Taxonomy" id="3121275"/>
    <lineage>
        <taxon>Bacteria</taxon>
        <taxon>Pseudomonadati</taxon>
        <taxon>Pseudomonadota</taxon>
        <taxon>Betaproteobacteria</taxon>
        <taxon>Burkholderiales</taxon>
        <taxon>Thiobacteraceae</taxon>
        <taxon>Thiobacter</taxon>
    </lineage>
</organism>
<evidence type="ECO:0000313" key="5">
    <source>
        <dbReference type="EMBL" id="MEO1767964.1"/>
    </source>
</evidence>
<dbReference type="PIRSF" id="PIRSF002070">
    <property type="entry name" value="SSB"/>
    <property type="match status" value="1"/>
</dbReference>
<dbReference type="Gene3D" id="2.40.50.140">
    <property type="entry name" value="Nucleic acid-binding proteins"/>
    <property type="match status" value="1"/>
</dbReference>
<dbReference type="Pfam" id="PF00436">
    <property type="entry name" value="SSB"/>
    <property type="match status" value="1"/>
</dbReference>
<dbReference type="InterPro" id="IPR012340">
    <property type="entry name" value="NA-bd_OB-fold"/>
</dbReference>
<comment type="caution">
    <text evidence="5">The sequence shown here is derived from an EMBL/GenBank/DDBJ whole genome shotgun (WGS) entry which is preliminary data.</text>
</comment>
<sequence length="131" mass="14803">MTMLNKVQLMGFLGADPEVRYTQEQEAVTRVRIATSETWKKNGEKHEKTEWHNVVFFGRLAEIVGEHLKKGSLVYIEGHLQTRSWEKDGETRYTTEIVAESMKMLPSGGKATGAPKTQKGQSKPSYDDGPF</sequence>
<feature type="region of interest" description="Disordered" evidence="4">
    <location>
        <begin position="104"/>
        <end position="131"/>
    </location>
</feature>
<keyword evidence="1 2" id="KW-0238">DNA-binding</keyword>
<name>A0ABV0EKK7_9BURK</name>
<dbReference type="CDD" id="cd04496">
    <property type="entry name" value="SSB_OBF"/>
    <property type="match status" value="1"/>
</dbReference>
<gene>
    <name evidence="5" type="ORF">V6E02_12160</name>
</gene>
<dbReference type="PANTHER" id="PTHR10302:SF27">
    <property type="entry name" value="SINGLE-STRANDED DNA-BINDING PROTEIN"/>
    <property type="match status" value="1"/>
</dbReference>
<dbReference type="NCBIfam" id="TIGR00621">
    <property type="entry name" value="ssb"/>
    <property type="match status" value="1"/>
</dbReference>
<protein>
    <recommendedName>
        <fullName evidence="2 3">Single-stranded DNA-binding protein</fullName>
        <shortName evidence="2">SSB</shortName>
    </recommendedName>
</protein>
<comment type="subunit">
    <text evidence="2">Homotetramer.</text>
</comment>
<dbReference type="EMBL" id="JBAJEX010000014">
    <property type="protein sequence ID" value="MEO1767964.1"/>
    <property type="molecule type" value="Genomic_DNA"/>
</dbReference>
<dbReference type="InterPro" id="IPR011344">
    <property type="entry name" value="ssDNA-bd"/>
</dbReference>
<comment type="caution">
    <text evidence="2">Lacks conserved residue(s) required for the propagation of feature annotation.</text>
</comment>
<evidence type="ECO:0000256" key="2">
    <source>
        <dbReference type="HAMAP-Rule" id="MF_00984"/>
    </source>
</evidence>
<dbReference type="Proteomes" id="UP001482231">
    <property type="component" value="Unassembled WGS sequence"/>
</dbReference>
<evidence type="ECO:0000313" key="6">
    <source>
        <dbReference type="Proteomes" id="UP001482231"/>
    </source>
</evidence>
<keyword evidence="6" id="KW-1185">Reference proteome</keyword>
<dbReference type="InterPro" id="IPR000424">
    <property type="entry name" value="Primosome_PriB/ssb"/>
</dbReference>
<evidence type="ECO:0000256" key="1">
    <source>
        <dbReference type="ARBA" id="ARBA00023125"/>
    </source>
</evidence>
<dbReference type="PROSITE" id="PS50935">
    <property type="entry name" value="SSB"/>
    <property type="match status" value="1"/>
</dbReference>
<dbReference type="PANTHER" id="PTHR10302">
    <property type="entry name" value="SINGLE-STRANDED DNA-BINDING PROTEIN"/>
    <property type="match status" value="1"/>
</dbReference>
<evidence type="ECO:0000256" key="3">
    <source>
        <dbReference type="PIRNR" id="PIRNR002070"/>
    </source>
</evidence>
<proteinExistence type="inferred from homology"/>
<reference evidence="5 6" key="1">
    <citation type="submission" date="2024-02" db="EMBL/GenBank/DDBJ databases">
        <title>New thermophilic sulfur-oxidizing bacteria from a hot springs of the Uzon caldera (Kamchatka, Russia).</title>
        <authorList>
            <person name="Dukat A.M."/>
            <person name="Elcheninov A.G."/>
            <person name="Frolov E.N."/>
        </authorList>
    </citation>
    <scope>NUCLEOTIDE SEQUENCE [LARGE SCALE GENOMIC DNA]</scope>
    <source>
        <strain evidence="5 6">AK1</strain>
    </source>
</reference>
<evidence type="ECO:0000256" key="4">
    <source>
        <dbReference type="SAM" id="MobiDB-lite"/>
    </source>
</evidence>
<accession>A0ABV0EKK7</accession>
<dbReference type="HAMAP" id="MF_00984">
    <property type="entry name" value="SSB"/>
    <property type="match status" value="1"/>
</dbReference>
<dbReference type="GO" id="GO:0003677">
    <property type="term" value="F:DNA binding"/>
    <property type="evidence" value="ECO:0007669"/>
    <property type="project" value="UniProtKB-KW"/>
</dbReference>